<evidence type="ECO:0000256" key="1">
    <source>
        <dbReference type="SAM" id="Phobius"/>
    </source>
</evidence>
<gene>
    <name evidence="2" type="ORF">GJ700_05835</name>
</gene>
<keyword evidence="1" id="KW-0472">Membrane</keyword>
<keyword evidence="1" id="KW-0812">Transmembrane</keyword>
<name>A0A7X2IJR8_9BURK</name>
<sequence length="520" mass="56289">MTGSFRQNMASLHTWAGLLVCWLLLLMFTSGTASYFRDEINLWMKPELHGAAMQPAPATQAGKAAVRVMQQRAPRARHWFITLPTQRTPYLRATWSGPDGKLNTALIDPATGEELPAARDTHAGAFVSRLHFDLYYVPPQTGRWIAGLCAMVLLVSLISGIVTHRRIFRDFFTFRPAKGARSWQDAHNAVGVFALPFHLMITYTGLVTLMFMYMPSAGHAVYKDDKGALLSDIYPSVGKPARAAGIAAPLAPIGPVLEQAQRHWQGRPAGAISIANPNDANARISVTRAAGSDLSNKQPAMQFDGASGALLASSGDNASGALATHGVLYGLHIARFAEPLLRWLFFISGLAGTAMVATGALLWAAKRQRQSGFGARFVHGLNIGCIAGLPAAYGAYFWANRLLPLELAQRADREVTVFFAAWGAALLLAQWRPGRAMWRWQLACGALLLGGLPVLNAATTSTHALAVLFLHKAPLAVAAFDMTMLVLGLLLAAAAWRLGRRRRNRPETLAPLSAMREVSK</sequence>
<dbReference type="Proteomes" id="UP000446768">
    <property type="component" value="Unassembled WGS sequence"/>
</dbReference>
<evidence type="ECO:0000313" key="2">
    <source>
        <dbReference type="EMBL" id="MRV71239.1"/>
    </source>
</evidence>
<reference evidence="2 3" key="1">
    <citation type="submission" date="2019-11" db="EMBL/GenBank/DDBJ databases">
        <title>Novel species isolated from a subtropical stream in China.</title>
        <authorList>
            <person name="Lu H."/>
        </authorList>
    </citation>
    <scope>NUCLEOTIDE SEQUENCE [LARGE SCALE GENOMIC DNA]</scope>
    <source>
        <strain evidence="2 3">FT92W</strain>
    </source>
</reference>
<feature type="transmembrane region" description="Helical" evidence="1">
    <location>
        <begin position="12"/>
        <end position="36"/>
    </location>
</feature>
<dbReference type="RefSeq" id="WP_154371719.1">
    <property type="nucleotide sequence ID" value="NZ_WKJJ01000003.1"/>
</dbReference>
<accession>A0A7X2IJR8</accession>
<feature type="transmembrane region" description="Helical" evidence="1">
    <location>
        <begin position="189"/>
        <end position="214"/>
    </location>
</feature>
<organism evidence="2 3">
    <name type="scientific">Pseudoduganella rivuli</name>
    <dbReference type="NCBI Taxonomy" id="2666085"/>
    <lineage>
        <taxon>Bacteria</taxon>
        <taxon>Pseudomonadati</taxon>
        <taxon>Pseudomonadota</taxon>
        <taxon>Betaproteobacteria</taxon>
        <taxon>Burkholderiales</taxon>
        <taxon>Oxalobacteraceae</taxon>
        <taxon>Telluria group</taxon>
        <taxon>Pseudoduganella</taxon>
    </lineage>
</organism>
<dbReference type="AlphaFoldDB" id="A0A7X2IJR8"/>
<dbReference type="PANTHER" id="PTHR34219:SF4">
    <property type="entry name" value="PEPSY DOMAIN-CONTAINING PROTEIN"/>
    <property type="match status" value="1"/>
</dbReference>
<proteinExistence type="predicted"/>
<keyword evidence="1" id="KW-1133">Transmembrane helix</keyword>
<feature type="transmembrane region" description="Helical" evidence="1">
    <location>
        <begin position="144"/>
        <end position="168"/>
    </location>
</feature>
<dbReference type="EMBL" id="WKJJ01000003">
    <property type="protein sequence ID" value="MRV71239.1"/>
    <property type="molecule type" value="Genomic_DNA"/>
</dbReference>
<protein>
    <submittedName>
        <fullName evidence="2">PepSY domain-containing protein</fullName>
    </submittedName>
</protein>
<comment type="caution">
    <text evidence="2">The sequence shown here is derived from an EMBL/GenBank/DDBJ whole genome shotgun (WGS) entry which is preliminary data.</text>
</comment>
<feature type="transmembrane region" description="Helical" evidence="1">
    <location>
        <begin position="377"/>
        <end position="399"/>
    </location>
</feature>
<dbReference type="PANTHER" id="PTHR34219">
    <property type="entry name" value="IRON-REGULATED INNER MEMBRANE PROTEIN-RELATED"/>
    <property type="match status" value="1"/>
</dbReference>
<feature type="transmembrane region" description="Helical" evidence="1">
    <location>
        <begin position="415"/>
        <end position="431"/>
    </location>
</feature>
<dbReference type="InterPro" id="IPR005625">
    <property type="entry name" value="PepSY-ass_TM"/>
</dbReference>
<keyword evidence="3" id="KW-1185">Reference proteome</keyword>
<dbReference type="Pfam" id="PF03929">
    <property type="entry name" value="PepSY_TM"/>
    <property type="match status" value="1"/>
</dbReference>
<feature type="transmembrane region" description="Helical" evidence="1">
    <location>
        <begin position="443"/>
        <end position="469"/>
    </location>
</feature>
<evidence type="ECO:0000313" key="3">
    <source>
        <dbReference type="Proteomes" id="UP000446768"/>
    </source>
</evidence>
<feature type="transmembrane region" description="Helical" evidence="1">
    <location>
        <begin position="475"/>
        <end position="496"/>
    </location>
</feature>
<feature type="transmembrane region" description="Helical" evidence="1">
    <location>
        <begin position="343"/>
        <end position="365"/>
    </location>
</feature>